<feature type="compositionally biased region" description="Polar residues" evidence="1">
    <location>
        <begin position="10"/>
        <end position="24"/>
    </location>
</feature>
<sequence>MSGKSYVKTGKSTQPNSTPQSSRQGVLLLPDDDDEVASQSGSKEEDPKVVAGIQKYLQKQESARKQEPVTRVVGAVVVDDQEDEHTGITDDEDGIPEDEDDYDVISRQSLKASSEAFYEVLSEVHGMKLSDKEAMCQKGSHSLKSGTSNAVNRPGLK</sequence>
<evidence type="ECO:0000313" key="3">
    <source>
        <dbReference type="Proteomes" id="UP000232323"/>
    </source>
</evidence>
<name>A0A250WRF7_9CHLO</name>
<accession>A0A250WRF7</accession>
<feature type="region of interest" description="Disordered" evidence="1">
    <location>
        <begin position="80"/>
        <end position="99"/>
    </location>
</feature>
<feature type="compositionally biased region" description="Polar residues" evidence="1">
    <location>
        <begin position="139"/>
        <end position="151"/>
    </location>
</feature>
<dbReference type="AlphaFoldDB" id="A0A250WRF7"/>
<dbReference type="Proteomes" id="UP000232323">
    <property type="component" value="Unassembled WGS sequence"/>
</dbReference>
<feature type="region of interest" description="Disordered" evidence="1">
    <location>
        <begin position="135"/>
        <end position="157"/>
    </location>
</feature>
<dbReference type="EMBL" id="BEGY01000003">
    <property type="protein sequence ID" value="GAX73279.1"/>
    <property type="molecule type" value="Genomic_DNA"/>
</dbReference>
<evidence type="ECO:0000256" key="1">
    <source>
        <dbReference type="SAM" id="MobiDB-lite"/>
    </source>
</evidence>
<reference evidence="2 3" key="1">
    <citation type="submission" date="2017-08" db="EMBL/GenBank/DDBJ databases">
        <title>Acidophilic green algal genome provides insights into adaptation to an acidic environment.</title>
        <authorList>
            <person name="Hirooka S."/>
            <person name="Hirose Y."/>
            <person name="Kanesaki Y."/>
            <person name="Higuchi S."/>
            <person name="Fujiwara T."/>
            <person name="Onuma R."/>
            <person name="Era A."/>
            <person name="Ohbayashi R."/>
            <person name="Uzuka A."/>
            <person name="Nozaki H."/>
            <person name="Yoshikawa H."/>
            <person name="Miyagishima S.Y."/>
        </authorList>
    </citation>
    <scope>NUCLEOTIDE SEQUENCE [LARGE SCALE GENOMIC DNA]</scope>
    <source>
        <strain evidence="2 3">NIES-2499</strain>
    </source>
</reference>
<evidence type="ECO:0000313" key="2">
    <source>
        <dbReference type="EMBL" id="GAX73279.1"/>
    </source>
</evidence>
<gene>
    <name evidence="2" type="ORF">CEUSTIGMA_g733.t1</name>
</gene>
<protein>
    <submittedName>
        <fullName evidence="2">Uncharacterized protein</fullName>
    </submittedName>
</protein>
<organism evidence="2 3">
    <name type="scientific">Chlamydomonas eustigma</name>
    <dbReference type="NCBI Taxonomy" id="1157962"/>
    <lineage>
        <taxon>Eukaryota</taxon>
        <taxon>Viridiplantae</taxon>
        <taxon>Chlorophyta</taxon>
        <taxon>core chlorophytes</taxon>
        <taxon>Chlorophyceae</taxon>
        <taxon>CS clade</taxon>
        <taxon>Chlamydomonadales</taxon>
        <taxon>Chlamydomonadaceae</taxon>
        <taxon>Chlamydomonas</taxon>
    </lineage>
</organism>
<proteinExistence type="predicted"/>
<dbReference type="OrthoDB" id="531283at2759"/>
<keyword evidence="3" id="KW-1185">Reference proteome</keyword>
<comment type="caution">
    <text evidence="2">The sequence shown here is derived from an EMBL/GenBank/DDBJ whole genome shotgun (WGS) entry which is preliminary data.</text>
</comment>
<feature type="region of interest" description="Disordered" evidence="1">
    <location>
        <begin position="1"/>
        <end position="49"/>
    </location>
</feature>